<evidence type="ECO:0000313" key="1">
    <source>
        <dbReference type="EMBL" id="KKK98326.1"/>
    </source>
</evidence>
<gene>
    <name evidence="1" type="ORF">LCGC14_2643860</name>
</gene>
<organism evidence="1">
    <name type="scientific">marine sediment metagenome</name>
    <dbReference type="NCBI Taxonomy" id="412755"/>
    <lineage>
        <taxon>unclassified sequences</taxon>
        <taxon>metagenomes</taxon>
        <taxon>ecological metagenomes</taxon>
    </lineage>
</organism>
<name>A0A0F9CNW3_9ZZZZ</name>
<dbReference type="AlphaFoldDB" id="A0A0F9CNW3"/>
<sequence>MAKIEHNLPKISIWITSTGRYNCTKRTIDAFLEHNTYPNIEFLIFHSVPTSESKLTYTASDVGNPKVLLLFEKLLRKYPGKLWVEPWPPFGNTLMTLLNNSAEYFINLGDSNAAVCDGIEQIKAGIKLLEAEKDLLALRLDLADETVFEGSCKFDGTKEVPELNTKYVHWKIYPVSAQLVHTARMKQVGFPVDHDIGHKNIVEEYPQARLLELPYVCGIDLAYKGFLHHINPVSTTNENRKWRVDLYEDCRRKGNYGKK</sequence>
<dbReference type="EMBL" id="LAZR01045664">
    <property type="protein sequence ID" value="KKK98326.1"/>
    <property type="molecule type" value="Genomic_DNA"/>
</dbReference>
<comment type="caution">
    <text evidence="1">The sequence shown here is derived from an EMBL/GenBank/DDBJ whole genome shotgun (WGS) entry which is preliminary data.</text>
</comment>
<protein>
    <submittedName>
        <fullName evidence="1">Uncharacterized protein</fullName>
    </submittedName>
</protein>
<proteinExistence type="predicted"/>
<accession>A0A0F9CNW3</accession>
<reference evidence="1" key="1">
    <citation type="journal article" date="2015" name="Nature">
        <title>Complex archaea that bridge the gap between prokaryotes and eukaryotes.</title>
        <authorList>
            <person name="Spang A."/>
            <person name="Saw J.H."/>
            <person name="Jorgensen S.L."/>
            <person name="Zaremba-Niedzwiedzka K."/>
            <person name="Martijn J."/>
            <person name="Lind A.E."/>
            <person name="van Eijk R."/>
            <person name="Schleper C."/>
            <person name="Guy L."/>
            <person name="Ettema T.J."/>
        </authorList>
    </citation>
    <scope>NUCLEOTIDE SEQUENCE</scope>
</reference>